<dbReference type="RefSeq" id="XP_028040318.1">
    <property type="nucleotide sequence ID" value="XM_028184517.1"/>
</dbReference>
<dbReference type="Pfam" id="PF23105">
    <property type="entry name" value="EGF_integrin"/>
    <property type="match status" value="1"/>
</dbReference>
<dbReference type="Proteomes" id="UP000504629">
    <property type="component" value="Unplaced"/>
</dbReference>
<keyword evidence="5" id="KW-1185">Reference proteome</keyword>
<evidence type="ECO:0000313" key="5">
    <source>
        <dbReference type="Proteomes" id="UP000504629"/>
    </source>
</evidence>
<name>A0A6J2KFE1_BOMMA</name>
<organism evidence="5 6">
    <name type="scientific">Bombyx mandarina</name>
    <name type="common">Wild silk moth</name>
    <name type="synonym">Wild silkworm</name>
    <dbReference type="NCBI Taxonomy" id="7092"/>
    <lineage>
        <taxon>Eukaryota</taxon>
        <taxon>Metazoa</taxon>
        <taxon>Ecdysozoa</taxon>
        <taxon>Arthropoda</taxon>
        <taxon>Hexapoda</taxon>
        <taxon>Insecta</taxon>
        <taxon>Pterygota</taxon>
        <taxon>Neoptera</taxon>
        <taxon>Endopterygota</taxon>
        <taxon>Lepidoptera</taxon>
        <taxon>Glossata</taxon>
        <taxon>Ditrysia</taxon>
        <taxon>Bombycoidea</taxon>
        <taxon>Bombycidae</taxon>
        <taxon>Bombycinae</taxon>
        <taxon>Bombyx</taxon>
    </lineage>
</organism>
<gene>
    <name evidence="6" type="primary">LOC114250587</name>
</gene>
<evidence type="ECO:0000256" key="1">
    <source>
        <dbReference type="ARBA" id="ARBA00022729"/>
    </source>
</evidence>
<dbReference type="KEGG" id="bman:114250587"/>
<sequence>MAAKRPFVMDERWVCAVKVSCFDCLKLSQCSWCVKENKCFSNELWGNKGLCVCSRVKVAFLFLSVLPWTIMAAKRPFVMDERWVCAVKVSCFDCLKLSQCSWCVKENKCFSNELWGNKGLCVNDTIEFTDFGLSIVENAQCSCQSKENEDNCFSPEVTKGLKCSGRGTCVCGHCVCDTDAANPSKMIMGEYCEYDNFSCDGPKCTEGPYHISQVYENDGSFKVYRDDSLVEKDYSS</sequence>
<accession>A0A6J2KFE1</accession>
<dbReference type="AlphaFoldDB" id="A0A6J2KFE1"/>
<dbReference type="GeneID" id="114250587"/>
<dbReference type="PROSITE" id="PS00243">
    <property type="entry name" value="I_EGF_1"/>
    <property type="match status" value="1"/>
</dbReference>
<dbReference type="InterPro" id="IPR057243">
    <property type="entry name" value="Integrin_I-EGF_CS"/>
</dbReference>
<keyword evidence="3" id="KW-1015">Disulfide bond</keyword>
<proteinExistence type="predicted"/>
<keyword evidence="2" id="KW-0677">Repeat</keyword>
<reference evidence="6" key="1">
    <citation type="submission" date="2025-08" db="UniProtKB">
        <authorList>
            <consortium name="RefSeq"/>
        </authorList>
    </citation>
    <scope>IDENTIFICATION</scope>
    <source>
        <tissue evidence="6">Silk gland</tissue>
    </source>
</reference>
<dbReference type="InterPro" id="IPR057073">
    <property type="entry name" value="EGF_integrin_2"/>
</dbReference>
<feature type="domain" description="Integrin beta epidermal growth factor-like" evidence="4">
    <location>
        <begin position="147"/>
        <end position="193"/>
    </location>
</feature>
<evidence type="ECO:0000259" key="4">
    <source>
        <dbReference type="Pfam" id="PF23105"/>
    </source>
</evidence>
<evidence type="ECO:0000256" key="3">
    <source>
        <dbReference type="ARBA" id="ARBA00023157"/>
    </source>
</evidence>
<evidence type="ECO:0000256" key="2">
    <source>
        <dbReference type="ARBA" id="ARBA00022737"/>
    </source>
</evidence>
<protein>
    <submittedName>
        <fullName evidence="6">Integrin beta pat-3-like</fullName>
    </submittedName>
</protein>
<dbReference type="OrthoDB" id="9930377at2759"/>
<keyword evidence="1" id="KW-0732">Signal</keyword>
<evidence type="ECO:0000313" key="6">
    <source>
        <dbReference type="RefSeq" id="XP_028040318.1"/>
    </source>
</evidence>
<dbReference type="Gene3D" id="2.10.25.10">
    <property type="entry name" value="Laminin"/>
    <property type="match status" value="1"/>
</dbReference>